<accession>A0ABR6J6M7</accession>
<dbReference type="Proteomes" id="UP000534590">
    <property type="component" value="Unassembled WGS sequence"/>
</dbReference>
<keyword evidence="1" id="KW-0472">Membrane</keyword>
<sequence>MKKIVVGLGGIFVTLVVGPLLASWLSALGTELGWFDSPSNQLRLLLETTSALRALPLYDVVVVAIPSAAFGYVFCWMMDRKGRRSEIATSNTLVVTPDAVEASRRIGLAIEAIEKATAIASQGGAMEDQLTYVAGQITSTSLSLSALGVQLPTLNREHSTAYLRSYKSLLEAIKPLIETGHFQAAAEFTRGLEDRLQEQYLHRPKYDTVDLARLGQ</sequence>
<comment type="caution">
    <text evidence="2">The sequence shown here is derived from an EMBL/GenBank/DDBJ whole genome shotgun (WGS) entry which is preliminary data.</text>
</comment>
<protein>
    <submittedName>
        <fullName evidence="2">Uncharacterized protein</fullName>
    </submittedName>
</protein>
<evidence type="ECO:0000256" key="1">
    <source>
        <dbReference type="SAM" id="Phobius"/>
    </source>
</evidence>
<name>A0ABR6J6M7_AGRRD</name>
<dbReference type="RefSeq" id="WP_135522062.1">
    <property type="nucleotide sequence ID" value="NZ_JACIGN010000007.1"/>
</dbReference>
<feature type="transmembrane region" description="Helical" evidence="1">
    <location>
        <begin position="51"/>
        <end position="75"/>
    </location>
</feature>
<evidence type="ECO:0000313" key="2">
    <source>
        <dbReference type="EMBL" id="MBB4490584.1"/>
    </source>
</evidence>
<keyword evidence="1" id="KW-1133">Transmembrane helix</keyword>
<evidence type="ECO:0000313" key="3">
    <source>
        <dbReference type="Proteomes" id="UP000534590"/>
    </source>
</evidence>
<dbReference type="EMBL" id="JACIHP010000002">
    <property type="protein sequence ID" value="MBB4490584.1"/>
    <property type="molecule type" value="Genomic_DNA"/>
</dbReference>
<reference evidence="2 3" key="1">
    <citation type="submission" date="2020-08" db="EMBL/GenBank/DDBJ databases">
        <title>Genomic Encyclopedia of Type Strains, Phase IV (KMG-V): Genome sequencing to study the core and pangenomes of soil and plant-associated prokaryotes.</title>
        <authorList>
            <person name="Whitman W."/>
        </authorList>
    </citation>
    <scope>NUCLEOTIDE SEQUENCE [LARGE SCALE GENOMIC DNA]</scope>
    <source>
        <strain evidence="2 3">SEMIA 461</strain>
    </source>
</reference>
<organism evidence="2 3">
    <name type="scientific">Agrobacterium radiobacter</name>
    <dbReference type="NCBI Taxonomy" id="362"/>
    <lineage>
        <taxon>Bacteria</taxon>
        <taxon>Pseudomonadati</taxon>
        <taxon>Pseudomonadota</taxon>
        <taxon>Alphaproteobacteria</taxon>
        <taxon>Hyphomicrobiales</taxon>
        <taxon>Rhizobiaceae</taxon>
        <taxon>Rhizobium/Agrobacterium group</taxon>
        <taxon>Agrobacterium</taxon>
        <taxon>Agrobacterium tumefaciens complex</taxon>
    </lineage>
</organism>
<keyword evidence="1" id="KW-0812">Transmembrane</keyword>
<keyword evidence="3" id="KW-1185">Reference proteome</keyword>
<gene>
    <name evidence="2" type="ORF">GGE40_002415</name>
</gene>
<proteinExistence type="predicted"/>